<proteinExistence type="predicted"/>
<organism evidence="2 3">
    <name type="scientific">Azohydromonas caseinilytica</name>
    <dbReference type="NCBI Taxonomy" id="2728836"/>
    <lineage>
        <taxon>Bacteria</taxon>
        <taxon>Pseudomonadati</taxon>
        <taxon>Pseudomonadota</taxon>
        <taxon>Betaproteobacteria</taxon>
        <taxon>Burkholderiales</taxon>
        <taxon>Sphaerotilaceae</taxon>
        <taxon>Azohydromonas</taxon>
    </lineage>
</organism>
<dbReference type="AlphaFoldDB" id="A0A848FJF0"/>
<evidence type="ECO:0000313" key="3">
    <source>
        <dbReference type="Proteomes" id="UP000574067"/>
    </source>
</evidence>
<dbReference type="RefSeq" id="WP_169163912.1">
    <property type="nucleotide sequence ID" value="NZ_JABBFW010000050.1"/>
</dbReference>
<protein>
    <submittedName>
        <fullName evidence="2">Uncharacterized protein</fullName>
    </submittedName>
</protein>
<sequence>MRSLLSALALSLLIPVAHADRPLFTEDAEVEDRGECELESHVGRKWSEGQRSRERELELDCGVGWRSELGLSLSHSHDGAERNTLAGLQGKTRLNGDEDGNGPQLSLSWVLQRDERALLGVLSQPLAADWTLHANLGYRRSEDRGAAAWALALEHRVTSGLDLMGEVFVDDQDRNPWLQVGARWALRPSRLFVDTSWGRQTGSGARVLTLGLKLAF</sequence>
<gene>
    <name evidence="2" type="ORF">HHL10_29010</name>
</gene>
<comment type="caution">
    <text evidence="2">The sequence shown here is derived from an EMBL/GenBank/DDBJ whole genome shotgun (WGS) entry which is preliminary data.</text>
</comment>
<evidence type="ECO:0000256" key="1">
    <source>
        <dbReference type="SAM" id="SignalP"/>
    </source>
</evidence>
<feature type="chain" id="PRO_5032609245" evidence="1">
    <location>
        <begin position="20"/>
        <end position="216"/>
    </location>
</feature>
<keyword evidence="3" id="KW-1185">Reference proteome</keyword>
<keyword evidence="1" id="KW-0732">Signal</keyword>
<feature type="signal peptide" evidence="1">
    <location>
        <begin position="1"/>
        <end position="19"/>
    </location>
</feature>
<dbReference type="EMBL" id="JABBFW010000050">
    <property type="protein sequence ID" value="NML19015.1"/>
    <property type="molecule type" value="Genomic_DNA"/>
</dbReference>
<evidence type="ECO:0000313" key="2">
    <source>
        <dbReference type="EMBL" id="NML19015.1"/>
    </source>
</evidence>
<reference evidence="2 3" key="1">
    <citation type="submission" date="2020-04" db="EMBL/GenBank/DDBJ databases">
        <title>Azohydromonas sp. isolated from soil.</title>
        <authorList>
            <person name="Dahal R.H."/>
        </authorList>
    </citation>
    <scope>NUCLEOTIDE SEQUENCE [LARGE SCALE GENOMIC DNA]</scope>
    <source>
        <strain evidence="2 3">G-1-1-14</strain>
    </source>
</reference>
<accession>A0A848FJF0</accession>
<dbReference type="Proteomes" id="UP000574067">
    <property type="component" value="Unassembled WGS sequence"/>
</dbReference>
<name>A0A848FJF0_9BURK</name>